<evidence type="ECO:0000256" key="1">
    <source>
        <dbReference type="SAM" id="MobiDB-lite"/>
    </source>
</evidence>
<feature type="region of interest" description="Disordered" evidence="1">
    <location>
        <begin position="82"/>
        <end position="190"/>
    </location>
</feature>
<gene>
    <name evidence="2" type="ORF">K461DRAFT_295132</name>
</gene>
<comment type="caution">
    <text evidence="2">The sequence shown here is derived from an EMBL/GenBank/DDBJ whole genome shotgun (WGS) entry which is preliminary data.</text>
</comment>
<sequence length="854" mass="93746">MRSRSTLETKDPSSLQWTASRCLRLLRPISSRVEPLRRLTRDDQLRAPQPRSDAVTKAFSSAHLSLLENALSPRSVHDPIWLPRGPAKSGSRTYSSKYRAKRGKSVPAKTDTSSHPVANGVELPTPFRTTGEGSWAHNGEEPTSPLQHRDGFQLSSPTTPAPTTRVSVGGLGRQKVGRSTPSGQKRADLESGVVRGLTALMERTAGSENRERKITGAPGLAGMCLRAVPHAIEVEAEFRRELDADDDGDAAAEIYSELEGWGPHVSAGYAGLRLVVRAHGVGLVLELFKTGALSDEAMTSIVNVLKKFGTAGEVMLLRKALLYAGRVWNGPRSGMEHRWSADQLSLRLQGQRAIQSLPPILVGQAMRDGVLKPECFVEEHFQTWIEAQSKAVARSVEGQQLTGLTIILEAACLGVTACLEKSINSKQSHHSSPGPTTILRARHSLEKVVDMLGAMALVACRTNSEAWKARIGQQVRSMFATTTLAILQRSSAKHSSPNSIDHFDKHRPFLVTKILTTALVLQMLGADSEKQHATLPYEKVIRALSYWSPANRRLLQGGCKTALTADTLANMSWICGFQEHTRSEALVRETTNHLLVVAKGLGHHDSNFLRQTALQTARMYALRHSTKSARLIARDVEAAVEDCDIEMLLPDMDAPDVTQDDLDGLSFTWDDGLQEWHAAAPIRAAITKPEVRTKLEKSRKQLWWIDKQHDSTSDSGYVSSNDEPHTPRRASRTTRVASPDELGSSTMSTLSHSSEEVDDGLRVFDEVQDSTCSLESSEPHAELAIRSQAERIGSCVAEADCEPDVSESEDNWDELAMSGEKRRAPPMPAKPSTGRDVKRQRRLHQATESDDELA</sequence>
<keyword evidence="3" id="KW-1185">Reference proteome</keyword>
<proteinExistence type="predicted"/>
<protein>
    <submittedName>
        <fullName evidence="2">Uncharacterized protein</fullName>
    </submittedName>
</protein>
<reference evidence="2" key="1">
    <citation type="journal article" date="2020" name="Stud. Mycol.">
        <title>101 Dothideomycetes genomes: a test case for predicting lifestyles and emergence of pathogens.</title>
        <authorList>
            <person name="Haridas S."/>
            <person name="Albert R."/>
            <person name="Binder M."/>
            <person name="Bloem J."/>
            <person name="Labutti K."/>
            <person name="Salamov A."/>
            <person name="Andreopoulos B."/>
            <person name="Baker S."/>
            <person name="Barry K."/>
            <person name="Bills G."/>
            <person name="Bluhm B."/>
            <person name="Cannon C."/>
            <person name="Castanera R."/>
            <person name="Culley D."/>
            <person name="Daum C."/>
            <person name="Ezra D."/>
            <person name="Gonzalez J."/>
            <person name="Henrissat B."/>
            <person name="Kuo A."/>
            <person name="Liang C."/>
            <person name="Lipzen A."/>
            <person name="Lutzoni F."/>
            <person name="Magnuson J."/>
            <person name="Mondo S."/>
            <person name="Nolan M."/>
            <person name="Ohm R."/>
            <person name="Pangilinan J."/>
            <person name="Park H.-J."/>
            <person name="Ramirez L."/>
            <person name="Alfaro M."/>
            <person name="Sun H."/>
            <person name="Tritt A."/>
            <person name="Yoshinaga Y."/>
            <person name="Zwiers L.-H."/>
            <person name="Turgeon B."/>
            <person name="Goodwin S."/>
            <person name="Spatafora J."/>
            <person name="Crous P."/>
            <person name="Grigoriev I."/>
        </authorList>
    </citation>
    <scope>NUCLEOTIDE SEQUENCE</scope>
    <source>
        <strain evidence="2">CBS 260.36</strain>
    </source>
</reference>
<feature type="compositionally biased region" description="Polar residues" evidence="1">
    <location>
        <begin position="153"/>
        <end position="166"/>
    </location>
</feature>
<evidence type="ECO:0000313" key="3">
    <source>
        <dbReference type="Proteomes" id="UP000799439"/>
    </source>
</evidence>
<accession>A0A9P4IW56</accession>
<evidence type="ECO:0000313" key="2">
    <source>
        <dbReference type="EMBL" id="KAF2151042.1"/>
    </source>
</evidence>
<name>A0A9P4IW56_9PEZI</name>
<organism evidence="2 3">
    <name type="scientific">Myriangium duriaei CBS 260.36</name>
    <dbReference type="NCBI Taxonomy" id="1168546"/>
    <lineage>
        <taxon>Eukaryota</taxon>
        <taxon>Fungi</taxon>
        <taxon>Dikarya</taxon>
        <taxon>Ascomycota</taxon>
        <taxon>Pezizomycotina</taxon>
        <taxon>Dothideomycetes</taxon>
        <taxon>Dothideomycetidae</taxon>
        <taxon>Myriangiales</taxon>
        <taxon>Myriangiaceae</taxon>
        <taxon>Myriangium</taxon>
    </lineage>
</organism>
<dbReference type="OrthoDB" id="4159838at2759"/>
<feature type="region of interest" description="Disordered" evidence="1">
    <location>
        <begin position="710"/>
        <end position="757"/>
    </location>
</feature>
<dbReference type="AlphaFoldDB" id="A0A9P4IW56"/>
<feature type="region of interest" description="Disordered" evidence="1">
    <location>
        <begin position="800"/>
        <end position="854"/>
    </location>
</feature>
<dbReference type="EMBL" id="ML996088">
    <property type="protein sequence ID" value="KAF2151042.1"/>
    <property type="molecule type" value="Genomic_DNA"/>
</dbReference>
<feature type="compositionally biased region" description="Acidic residues" evidence="1">
    <location>
        <begin position="800"/>
        <end position="813"/>
    </location>
</feature>
<dbReference type="Proteomes" id="UP000799439">
    <property type="component" value="Unassembled WGS sequence"/>
</dbReference>